<evidence type="ECO:0000313" key="11">
    <source>
        <dbReference type="EMBL" id="KZC93718.1"/>
    </source>
</evidence>
<dbReference type="InterPro" id="IPR006034">
    <property type="entry name" value="Asparaginase/glutaminase-like"/>
</dbReference>
<keyword evidence="3" id="KW-0378">Hydrolase</keyword>
<dbReference type="PIRSF" id="PIRSF500176">
    <property type="entry name" value="L_ASNase"/>
    <property type="match status" value="1"/>
</dbReference>
<dbReference type="PROSITE" id="PS51732">
    <property type="entry name" value="ASN_GLN_ASE_3"/>
    <property type="match status" value="1"/>
</dbReference>
<dbReference type="EC" id="3.5.1.1" evidence="2"/>
<dbReference type="PANTHER" id="PTHR11707">
    <property type="entry name" value="L-ASPARAGINASE"/>
    <property type="match status" value="1"/>
</dbReference>
<feature type="binding site" evidence="6">
    <location>
        <position position="55"/>
    </location>
    <ligand>
        <name>substrate</name>
    </ligand>
</feature>
<accession>A0A154UX48</accession>
<dbReference type="InterPro" id="IPR004550">
    <property type="entry name" value="AsnASE_II"/>
</dbReference>
<dbReference type="Pfam" id="PF00710">
    <property type="entry name" value="Asparaginase"/>
    <property type="match status" value="1"/>
</dbReference>
<dbReference type="Gene3D" id="3.40.50.1170">
    <property type="entry name" value="L-asparaginase, N-terminal domain"/>
    <property type="match status" value="1"/>
</dbReference>
<dbReference type="OrthoDB" id="9788068at2"/>
<dbReference type="InterPro" id="IPR027473">
    <property type="entry name" value="L-asparaginase_C"/>
</dbReference>
<dbReference type="InterPro" id="IPR036152">
    <property type="entry name" value="Asp/glu_Ase-like_sf"/>
</dbReference>
<dbReference type="PRINTS" id="PR00139">
    <property type="entry name" value="ASNGLNASE"/>
</dbReference>
<dbReference type="PIRSF" id="PIRSF001220">
    <property type="entry name" value="L-ASNase_gatD"/>
    <property type="match status" value="1"/>
</dbReference>
<gene>
    <name evidence="11" type="ORF">AWH51_01445</name>
</gene>
<dbReference type="CDD" id="cd08964">
    <property type="entry name" value="L-asparaginase_II"/>
    <property type="match status" value="1"/>
</dbReference>
<dbReference type="PROSITE" id="PS00144">
    <property type="entry name" value="ASN_GLN_ASE_1"/>
    <property type="match status" value="1"/>
</dbReference>
<feature type="active site" evidence="8">
    <location>
        <position position="88"/>
    </location>
</feature>
<dbReference type="SUPFAM" id="SSF53774">
    <property type="entry name" value="Glutaminase/Asparaginase"/>
    <property type="match status" value="1"/>
</dbReference>
<dbReference type="Pfam" id="PF17763">
    <property type="entry name" value="Asparaginase_C"/>
    <property type="match status" value="1"/>
</dbReference>
<evidence type="ECO:0000259" key="10">
    <source>
        <dbReference type="Pfam" id="PF17763"/>
    </source>
</evidence>
<dbReference type="GO" id="GO:0006528">
    <property type="term" value="P:asparagine metabolic process"/>
    <property type="evidence" value="ECO:0007669"/>
    <property type="project" value="InterPro"/>
</dbReference>
<dbReference type="EMBL" id="LQXA01000061">
    <property type="protein sequence ID" value="KZC93718.1"/>
    <property type="molecule type" value="Genomic_DNA"/>
</dbReference>
<sequence>MPHVLVLATGGTIASRTRPDGAAVAADPAERLLSSMPALPAAITVESHDVLRANSFALTHADLRTIAEAVAAGLARDDVDGVVVTHGTDTLEETAALLQLVGDDARPVVLTGAQRAADTPGGDGPGNLRDAIVVAASRAARGAGALVVFASRIHAADGVAKARTLDADAFAPRDGEPVGRVAGDDVTLLAPERALPPLPLPSPRFDGIRVDCVSVHPGSDAVLFRAAVAAGARAVVVIGTGAGNTNRALIPEIAAATRAGILVALGTRVAHGPVAAIYGDGGAADAVRAGAVPLGHLSVAQARIAIALLLDHHPVDDARRLLAAAAAPATALPHPADSPTPA</sequence>
<dbReference type="InterPro" id="IPR027474">
    <property type="entry name" value="L-asparaginase_N"/>
</dbReference>
<dbReference type="Proteomes" id="UP000076218">
    <property type="component" value="Unassembled WGS sequence"/>
</dbReference>
<comment type="caution">
    <text evidence="11">The sequence shown here is derived from an EMBL/GenBank/DDBJ whole genome shotgun (WGS) entry which is preliminary data.</text>
</comment>
<feature type="active site" evidence="7">
    <location>
        <position position="12"/>
    </location>
</feature>
<dbReference type="InterPro" id="IPR027475">
    <property type="entry name" value="Asparaginase/glutaminase_AS2"/>
</dbReference>
<feature type="domain" description="L-asparaginase N-terminal" evidence="9">
    <location>
        <begin position="3"/>
        <end position="189"/>
    </location>
</feature>
<dbReference type="InterPro" id="IPR040919">
    <property type="entry name" value="Asparaginase_C"/>
</dbReference>
<evidence type="ECO:0000313" key="12">
    <source>
        <dbReference type="Proteomes" id="UP000076218"/>
    </source>
</evidence>
<evidence type="ECO:0000259" key="9">
    <source>
        <dbReference type="Pfam" id="PF00710"/>
    </source>
</evidence>
<dbReference type="RefSeq" id="WP_063072883.1">
    <property type="nucleotide sequence ID" value="NZ_LQXA01000061.1"/>
</dbReference>
<feature type="binding site" evidence="6">
    <location>
        <begin position="88"/>
        <end position="89"/>
    </location>
    <ligand>
        <name>substrate</name>
    </ligand>
</feature>
<reference evidence="11 12" key="1">
    <citation type="submission" date="2016-01" db="EMBL/GenBank/DDBJ databases">
        <title>Draft genome sequence of Clavibacter michiganensis subsp. tessellarius DOAB 609.</title>
        <authorList>
            <person name="Tambong J.T."/>
        </authorList>
    </citation>
    <scope>NUCLEOTIDE SEQUENCE [LARGE SCALE GENOMIC DNA]</scope>
    <source>
        <strain evidence="11 12">DOAB 609</strain>
    </source>
</reference>
<evidence type="ECO:0000256" key="5">
    <source>
        <dbReference type="PIRSR" id="PIRSR001220-1"/>
    </source>
</evidence>
<evidence type="ECO:0000256" key="4">
    <source>
        <dbReference type="ARBA" id="ARBA00049366"/>
    </source>
</evidence>
<evidence type="ECO:0000256" key="8">
    <source>
        <dbReference type="PROSITE-ProRule" id="PRU10100"/>
    </source>
</evidence>
<dbReference type="Gene3D" id="3.40.50.40">
    <property type="match status" value="1"/>
</dbReference>
<feature type="active site" description="O-isoaspartyl threonine intermediate" evidence="5">
    <location>
        <position position="12"/>
    </location>
</feature>
<feature type="domain" description="Asparaginase/glutaminase C-terminal" evidence="10">
    <location>
        <begin position="209"/>
        <end position="313"/>
    </location>
</feature>
<evidence type="ECO:0000256" key="1">
    <source>
        <dbReference type="ARBA" id="ARBA00010518"/>
    </source>
</evidence>
<dbReference type="InterPro" id="IPR037152">
    <property type="entry name" value="L-asparaginase_N_sf"/>
</dbReference>
<comment type="similarity">
    <text evidence="1">Belongs to the asparaginase 1 family.</text>
</comment>
<dbReference type="GO" id="GO:0004067">
    <property type="term" value="F:asparaginase activity"/>
    <property type="evidence" value="ECO:0007669"/>
    <property type="project" value="UniProtKB-UniRule"/>
</dbReference>
<dbReference type="FunFam" id="3.40.50.1170:FF:000001">
    <property type="entry name" value="L-asparaginase 2"/>
    <property type="match status" value="1"/>
</dbReference>
<dbReference type="SMART" id="SM00870">
    <property type="entry name" value="Asparaginase"/>
    <property type="match status" value="1"/>
</dbReference>
<organism evidence="11 12">
    <name type="scientific">Clavibacter tessellarius</name>
    <dbReference type="NCBI Taxonomy" id="31965"/>
    <lineage>
        <taxon>Bacteria</taxon>
        <taxon>Bacillati</taxon>
        <taxon>Actinomycetota</taxon>
        <taxon>Actinomycetes</taxon>
        <taxon>Micrococcales</taxon>
        <taxon>Microbacteriaceae</taxon>
        <taxon>Clavibacter</taxon>
    </lineage>
</organism>
<protein>
    <recommendedName>
        <fullName evidence="2">asparaginase</fullName>
        <ecNumber evidence="2">3.5.1.1</ecNumber>
    </recommendedName>
</protein>
<evidence type="ECO:0000256" key="7">
    <source>
        <dbReference type="PROSITE-ProRule" id="PRU10099"/>
    </source>
</evidence>
<name>A0A154UX48_9MICO</name>
<dbReference type="STRING" id="31965.AWH51_01445"/>
<dbReference type="SFLD" id="SFLDS00057">
    <property type="entry name" value="Glutaminase/Asparaginase"/>
    <property type="match status" value="1"/>
</dbReference>
<dbReference type="PROSITE" id="PS00917">
    <property type="entry name" value="ASN_GLN_ASE_2"/>
    <property type="match status" value="1"/>
</dbReference>
<evidence type="ECO:0000256" key="2">
    <source>
        <dbReference type="ARBA" id="ARBA00012920"/>
    </source>
</evidence>
<dbReference type="PANTHER" id="PTHR11707:SF28">
    <property type="entry name" value="60 KDA LYSOPHOSPHOLIPASE"/>
    <property type="match status" value="1"/>
</dbReference>
<evidence type="ECO:0000256" key="6">
    <source>
        <dbReference type="PIRSR" id="PIRSR001220-2"/>
    </source>
</evidence>
<proteinExistence type="inferred from homology"/>
<dbReference type="InterPro" id="IPR020827">
    <property type="entry name" value="Asparaginase/glutaminase_AS1"/>
</dbReference>
<evidence type="ECO:0000256" key="3">
    <source>
        <dbReference type="ARBA" id="ARBA00022801"/>
    </source>
</evidence>
<comment type="catalytic activity">
    <reaction evidence="4">
        <text>L-asparagine + H2O = L-aspartate + NH4(+)</text>
        <dbReference type="Rhea" id="RHEA:21016"/>
        <dbReference type="ChEBI" id="CHEBI:15377"/>
        <dbReference type="ChEBI" id="CHEBI:28938"/>
        <dbReference type="ChEBI" id="CHEBI:29991"/>
        <dbReference type="ChEBI" id="CHEBI:58048"/>
        <dbReference type="EC" id="3.5.1.1"/>
    </reaction>
</comment>
<dbReference type="AlphaFoldDB" id="A0A154UX48"/>